<feature type="transmembrane region" description="Helical" evidence="5">
    <location>
        <begin position="95"/>
        <end position="114"/>
    </location>
</feature>
<dbReference type="PANTHER" id="PTHR10924">
    <property type="entry name" value="MAJOR FACILITATOR SUPERFAMILY PROTEIN-RELATED"/>
    <property type="match status" value="1"/>
</dbReference>
<keyword evidence="2 5" id="KW-0812">Transmembrane</keyword>
<dbReference type="GO" id="GO:0016020">
    <property type="term" value="C:membrane"/>
    <property type="evidence" value="ECO:0007669"/>
    <property type="project" value="UniProtKB-SubCell"/>
</dbReference>
<name>A0A7R9KUB2_9ACAR</name>
<dbReference type="OrthoDB" id="422206at2759"/>
<dbReference type="SUPFAM" id="SSF103473">
    <property type="entry name" value="MFS general substrate transporter"/>
    <property type="match status" value="1"/>
</dbReference>
<dbReference type="InterPro" id="IPR011701">
    <property type="entry name" value="MFS"/>
</dbReference>
<dbReference type="Proteomes" id="UP000759131">
    <property type="component" value="Unassembled WGS sequence"/>
</dbReference>
<dbReference type="InterPro" id="IPR049680">
    <property type="entry name" value="FLVCR1-2_SLC49-like"/>
</dbReference>
<dbReference type="PROSITE" id="PS50850">
    <property type="entry name" value="MFS"/>
    <property type="match status" value="1"/>
</dbReference>
<keyword evidence="8" id="KW-1185">Reference proteome</keyword>
<gene>
    <name evidence="7" type="ORF">OSB1V03_LOCUS8603</name>
</gene>
<evidence type="ECO:0000313" key="7">
    <source>
        <dbReference type="EMBL" id="CAD7628181.1"/>
    </source>
</evidence>
<proteinExistence type="predicted"/>
<evidence type="ECO:0000256" key="3">
    <source>
        <dbReference type="ARBA" id="ARBA00022989"/>
    </source>
</evidence>
<protein>
    <recommendedName>
        <fullName evidence="6">Major facilitator superfamily (MFS) profile domain-containing protein</fullName>
    </recommendedName>
</protein>
<feature type="domain" description="Major facilitator superfamily (MFS) profile" evidence="6">
    <location>
        <begin position="27"/>
        <end position="338"/>
    </location>
</feature>
<accession>A0A7R9KUB2</accession>
<dbReference type="GO" id="GO:0022857">
    <property type="term" value="F:transmembrane transporter activity"/>
    <property type="evidence" value="ECO:0007669"/>
    <property type="project" value="InterPro"/>
</dbReference>
<dbReference type="AlphaFoldDB" id="A0A7R9KUB2"/>
<dbReference type="InterPro" id="IPR036259">
    <property type="entry name" value="MFS_trans_sf"/>
</dbReference>
<evidence type="ECO:0000259" key="6">
    <source>
        <dbReference type="PROSITE" id="PS50850"/>
    </source>
</evidence>
<evidence type="ECO:0000256" key="1">
    <source>
        <dbReference type="ARBA" id="ARBA00004141"/>
    </source>
</evidence>
<dbReference type="PANTHER" id="PTHR10924:SF6">
    <property type="entry name" value="SOLUTE CARRIER FAMILY 49 MEMBER A3"/>
    <property type="match status" value="1"/>
</dbReference>
<organism evidence="7">
    <name type="scientific">Medioppia subpectinata</name>
    <dbReference type="NCBI Taxonomy" id="1979941"/>
    <lineage>
        <taxon>Eukaryota</taxon>
        <taxon>Metazoa</taxon>
        <taxon>Ecdysozoa</taxon>
        <taxon>Arthropoda</taxon>
        <taxon>Chelicerata</taxon>
        <taxon>Arachnida</taxon>
        <taxon>Acari</taxon>
        <taxon>Acariformes</taxon>
        <taxon>Sarcoptiformes</taxon>
        <taxon>Oribatida</taxon>
        <taxon>Brachypylina</taxon>
        <taxon>Oppioidea</taxon>
        <taxon>Oppiidae</taxon>
        <taxon>Medioppia</taxon>
    </lineage>
</organism>
<keyword evidence="3 5" id="KW-1133">Transmembrane helix</keyword>
<comment type="subcellular location">
    <subcellularLocation>
        <location evidence="1">Membrane</location>
        <topology evidence="1">Multi-pass membrane protein</topology>
    </subcellularLocation>
</comment>
<feature type="transmembrane region" description="Helical" evidence="5">
    <location>
        <begin position="129"/>
        <end position="150"/>
    </location>
</feature>
<sequence length="338" mass="36959">MEVESNQLINTSDSHQNDGHRRIYKRRWIVLIIVSLINICNSGVWISLAPVADRAAQFYGTNSDGIDLFSSIFFMSTIAIGFITIWIVDRNGLMLGIYLGAILNAFGITLRTLSSAEFVVNSLSLSLRMQYIIAIVGQMIAGLGQPFVLFSPTKVAELWFPTNQRALATTITGMSNPMGIVLGTISSPIIVTDFSKIPTLSIFWCIPSVVTLLMTIAFVRSSKPPTPPSNSAEVINSTPYFTAIKELLKLKAYLMLLLYMGCAVGMFSAFITLIEQILRSKRYDDSFSSVCIAIMISSGLMGAASVSYVVDKNKRYTTAMKLSIALATLSIIGLLVSL</sequence>
<feature type="transmembrane region" description="Helical" evidence="5">
    <location>
        <begin position="286"/>
        <end position="310"/>
    </location>
</feature>
<feature type="transmembrane region" description="Helical" evidence="5">
    <location>
        <begin position="252"/>
        <end position="274"/>
    </location>
</feature>
<evidence type="ECO:0000313" key="8">
    <source>
        <dbReference type="Proteomes" id="UP000759131"/>
    </source>
</evidence>
<feature type="transmembrane region" description="Helical" evidence="5">
    <location>
        <begin position="28"/>
        <end position="48"/>
    </location>
</feature>
<evidence type="ECO:0000256" key="5">
    <source>
        <dbReference type="SAM" id="Phobius"/>
    </source>
</evidence>
<feature type="transmembrane region" description="Helical" evidence="5">
    <location>
        <begin position="319"/>
        <end position="337"/>
    </location>
</feature>
<dbReference type="EMBL" id="CAJPIZ010005437">
    <property type="protein sequence ID" value="CAG2108611.1"/>
    <property type="molecule type" value="Genomic_DNA"/>
</dbReference>
<feature type="non-terminal residue" evidence="7">
    <location>
        <position position="1"/>
    </location>
</feature>
<dbReference type="EMBL" id="OC860012">
    <property type="protein sequence ID" value="CAD7628181.1"/>
    <property type="molecule type" value="Genomic_DNA"/>
</dbReference>
<dbReference type="Gene3D" id="1.20.1250.20">
    <property type="entry name" value="MFS general substrate transporter like domains"/>
    <property type="match status" value="1"/>
</dbReference>
<evidence type="ECO:0000256" key="2">
    <source>
        <dbReference type="ARBA" id="ARBA00022692"/>
    </source>
</evidence>
<dbReference type="Pfam" id="PF07690">
    <property type="entry name" value="MFS_1"/>
    <property type="match status" value="1"/>
</dbReference>
<dbReference type="InterPro" id="IPR020846">
    <property type="entry name" value="MFS_dom"/>
</dbReference>
<feature type="transmembrane region" description="Helical" evidence="5">
    <location>
        <begin position="68"/>
        <end position="88"/>
    </location>
</feature>
<evidence type="ECO:0000256" key="4">
    <source>
        <dbReference type="ARBA" id="ARBA00023136"/>
    </source>
</evidence>
<reference evidence="7" key="1">
    <citation type="submission" date="2020-11" db="EMBL/GenBank/DDBJ databases">
        <authorList>
            <person name="Tran Van P."/>
        </authorList>
    </citation>
    <scope>NUCLEOTIDE SEQUENCE</scope>
</reference>
<feature type="transmembrane region" description="Helical" evidence="5">
    <location>
        <begin position="197"/>
        <end position="219"/>
    </location>
</feature>
<keyword evidence="4 5" id="KW-0472">Membrane</keyword>